<reference evidence="9" key="1">
    <citation type="journal article" date="2020" name="mSystems">
        <title>Genome- and Community-Level Interaction Insights into Carbon Utilization and Element Cycling Functions of Hydrothermarchaeota in Hydrothermal Sediment.</title>
        <authorList>
            <person name="Zhou Z."/>
            <person name="Liu Y."/>
            <person name="Xu W."/>
            <person name="Pan J."/>
            <person name="Luo Z.H."/>
            <person name="Li M."/>
        </authorList>
    </citation>
    <scope>NUCLEOTIDE SEQUENCE [LARGE SCALE GENOMIC DNA]</scope>
    <source>
        <strain evidence="9">HyVt-443</strain>
    </source>
</reference>
<dbReference type="AlphaFoldDB" id="A0A831RN14"/>
<evidence type="ECO:0000256" key="4">
    <source>
        <dbReference type="ARBA" id="ARBA00013068"/>
    </source>
</evidence>
<dbReference type="EMBL" id="DRKP01000175">
    <property type="protein sequence ID" value="HEB97510.1"/>
    <property type="molecule type" value="Genomic_DNA"/>
</dbReference>
<dbReference type="InterPro" id="IPR013785">
    <property type="entry name" value="Aldolase_TIM"/>
</dbReference>
<dbReference type="InterPro" id="IPR000741">
    <property type="entry name" value="FBA_I"/>
</dbReference>
<dbReference type="Proteomes" id="UP000886251">
    <property type="component" value="Unassembled WGS sequence"/>
</dbReference>
<dbReference type="NCBIfam" id="NF033379">
    <property type="entry name" value="FrucBisAld_I"/>
    <property type="match status" value="1"/>
</dbReference>
<dbReference type="SUPFAM" id="SSF51569">
    <property type="entry name" value="Aldolase"/>
    <property type="match status" value="1"/>
</dbReference>
<dbReference type="UniPathway" id="UPA00109">
    <property type="reaction ID" value="UER00183"/>
</dbReference>
<dbReference type="GO" id="GO:0004332">
    <property type="term" value="F:fructose-bisphosphate aldolase activity"/>
    <property type="evidence" value="ECO:0007669"/>
    <property type="project" value="UniProtKB-EC"/>
</dbReference>
<proteinExistence type="inferred from homology"/>
<comment type="similarity">
    <text evidence="3">Belongs to the class I fructose-bisphosphate aldolase family.</text>
</comment>
<name>A0A831RN14_9GAMM</name>
<evidence type="ECO:0000256" key="6">
    <source>
        <dbReference type="ARBA" id="ARBA00023239"/>
    </source>
</evidence>
<gene>
    <name evidence="9" type="ORF">ENI96_13895</name>
</gene>
<evidence type="ECO:0000256" key="8">
    <source>
        <dbReference type="ARBA" id="ARBA00072515"/>
    </source>
</evidence>
<comment type="catalytic activity">
    <reaction evidence="1">
        <text>beta-D-fructose 1,6-bisphosphate = D-glyceraldehyde 3-phosphate + dihydroxyacetone phosphate</text>
        <dbReference type="Rhea" id="RHEA:14729"/>
        <dbReference type="ChEBI" id="CHEBI:32966"/>
        <dbReference type="ChEBI" id="CHEBI:57642"/>
        <dbReference type="ChEBI" id="CHEBI:59776"/>
        <dbReference type="EC" id="4.1.2.13"/>
    </reaction>
</comment>
<evidence type="ECO:0000256" key="2">
    <source>
        <dbReference type="ARBA" id="ARBA00004714"/>
    </source>
</evidence>
<evidence type="ECO:0000256" key="3">
    <source>
        <dbReference type="ARBA" id="ARBA00010387"/>
    </source>
</evidence>
<dbReference type="Pfam" id="PF00274">
    <property type="entry name" value="Glycolytic"/>
    <property type="match status" value="1"/>
</dbReference>
<dbReference type="EC" id="4.1.2.13" evidence="4"/>
<accession>A0A831RN14</accession>
<organism evidence="9">
    <name type="scientific">Sedimenticola thiotaurini</name>
    <dbReference type="NCBI Taxonomy" id="1543721"/>
    <lineage>
        <taxon>Bacteria</taxon>
        <taxon>Pseudomonadati</taxon>
        <taxon>Pseudomonadota</taxon>
        <taxon>Gammaproteobacteria</taxon>
        <taxon>Chromatiales</taxon>
        <taxon>Sedimenticolaceae</taxon>
        <taxon>Sedimenticola</taxon>
    </lineage>
</organism>
<dbReference type="PANTHER" id="PTHR11627">
    <property type="entry name" value="FRUCTOSE-BISPHOSPHATE ALDOLASE"/>
    <property type="match status" value="1"/>
</dbReference>
<evidence type="ECO:0000256" key="5">
    <source>
        <dbReference type="ARBA" id="ARBA00023152"/>
    </source>
</evidence>
<evidence type="ECO:0000256" key="7">
    <source>
        <dbReference type="ARBA" id="ARBA00029799"/>
    </source>
</evidence>
<protein>
    <recommendedName>
        <fullName evidence="8">Probable fructose-bisphosphate aldolase class 1</fullName>
        <ecNumber evidence="4">4.1.2.13</ecNumber>
    </recommendedName>
    <alternativeName>
        <fullName evidence="7">Fructose-bisphosphate aldolase class I</fullName>
    </alternativeName>
</protein>
<dbReference type="FunFam" id="3.20.20.70:FF:000140">
    <property type="entry name" value="Fructose-bisphosphate aldolase"/>
    <property type="match status" value="1"/>
</dbReference>
<keyword evidence="6" id="KW-0456">Lyase</keyword>
<evidence type="ECO:0000256" key="1">
    <source>
        <dbReference type="ARBA" id="ARBA00000441"/>
    </source>
</evidence>
<comment type="caution">
    <text evidence="9">The sequence shown here is derived from an EMBL/GenBank/DDBJ whole genome shotgun (WGS) entry which is preliminary data.</text>
</comment>
<sequence length="341" mass="37429">MDTESRLEQTIRDMVDDRRGILAADESLPTIAKRFKPIGVESTEENRRAWRSLLLTTPGLGEYISGVILFEETLGQTADDGTPLPEAAWSQGIVPGIKVDKGTGPLSGAPGDLVTRGLDGLGERLKRYQEQGARFAKWREVYPVGRHNPTLLGREANAEVLARYAAVCQEAGIVPIVEPEVLMDGDHEIDRCAVVTEQVLHEVFHALHRHQVTFEHMILKPNMVLPGKACRRAGPEEVAEATLRVLRRAVPAAVPSINFLSGGQGAEEATANLNAINRLRGNAPWQLSISYGRALQQPALHAWLGRSENREAAQQALLKRARLNSLARRGEYDPSLEQAAD</sequence>
<evidence type="ECO:0000313" key="9">
    <source>
        <dbReference type="EMBL" id="HEB97510.1"/>
    </source>
</evidence>
<dbReference type="CDD" id="cd00948">
    <property type="entry name" value="FBP_aldolase_I_a"/>
    <property type="match status" value="1"/>
</dbReference>
<dbReference type="Gene3D" id="3.20.20.70">
    <property type="entry name" value="Aldolase class I"/>
    <property type="match status" value="1"/>
</dbReference>
<dbReference type="GO" id="GO:0006096">
    <property type="term" value="P:glycolytic process"/>
    <property type="evidence" value="ECO:0007669"/>
    <property type="project" value="UniProtKB-UniPathway"/>
</dbReference>
<keyword evidence="5" id="KW-0324">Glycolysis</keyword>
<comment type="pathway">
    <text evidence="2">Carbohydrate degradation; glycolysis; D-glyceraldehyde 3-phosphate and glycerone phosphate from D-glucose: step 4/4.</text>
</comment>